<dbReference type="InterPro" id="IPR019728">
    <property type="entry name" value="DUF2605"/>
</dbReference>
<accession>A0A2P7N0E7</accession>
<evidence type="ECO:0000313" key="1">
    <source>
        <dbReference type="EMBL" id="PSJ06937.1"/>
    </source>
</evidence>
<sequence length="112" mass="12551">MGFSPPTPEHESPGVLLDQLLGSLLDDFSSWFERGLLLLDHCPDTVMPQDQQLILRDHLVQARKELCAATSLRQAAPIPMALEMETLAPWHQLMLSVWNLSAAMRRHGVTLP</sequence>
<reference evidence="1 2" key="1">
    <citation type="journal article" date="2018" name="Environ. Microbiol.">
        <title>Ecological and genomic features of two widespread freshwater picocyanobacteria.</title>
        <authorList>
            <person name="Cabello-Yeves P.J."/>
            <person name="Picazo A."/>
            <person name="Camacho A."/>
            <person name="Callieri C."/>
            <person name="Rosselli R."/>
            <person name="Roda-Garcia J.J."/>
            <person name="Coutinho F.H."/>
            <person name="Rodriguez-Valera F."/>
        </authorList>
    </citation>
    <scope>NUCLEOTIDE SEQUENCE [LARGE SCALE GENOMIC DNA]</scope>
    <source>
        <strain evidence="1 2">Tous</strain>
    </source>
</reference>
<comment type="caution">
    <text evidence="1">The sequence shown here is derived from an EMBL/GenBank/DDBJ whole genome shotgun (WGS) entry which is preliminary data.</text>
</comment>
<gene>
    <name evidence="1" type="ORF">C7K55_03000</name>
</gene>
<proteinExistence type="predicted"/>
<name>A0A2P7N0E7_9CYAN</name>
<keyword evidence="2" id="KW-1185">Reference proteome</keyword>
<dbReference type="OrthoDB" id="582622at2"/>
<organism evidence="1 2">
    <name type="scientific">Cyanobium usitatum str. Tous</name>
    <dbReference type="NCBI Taxonomy" id="2116684"/>
    <lineage>
        <taxon>Bacteria</taxon>
        <taxon>Bacillati</taxon>
        <taxon>Cyanobacteriota</taxon>
        <taxon>Cyanophyceae</taxon>
        <taxon>Synechococcales</taxon>
        <taxon>Prochlorococcaceae</taxon>
        <taxon>Cyanobium</taxon>
    </lineage>
</organism>
<evidence type="ECO:0000313" key="2">
    <source>
        <dbReference type="Proteomes" id="UP000243002"/>
    </source>
</evidence>
<protein>
    <submittedName>
        <fullName evidence="1">DUF2605 domain-containing protein</fullName>
    </submittedName>
</protein>
<dbReference type="AlphaFoldDB" id="A0A2P7N0E7"/>
<dbReference type="Pfam" id="PF10792">
    <property type="entry name" value="DUF2605"/>
    <property type="match status" value="1"/>
</dbReference>
<dbReference type="Proteomes" id="UP000243002">
    <property type="component" value="Unassembled WGS sequence"/>
</dbReference>
<dbReference type="EMBL" id="PXXO01000002">
    <property type="protein sequence ID" value="PSJ06937.1"/>
    <property type="molecule type" value="Genomic_DNA"/>
</dbReference>
<dbReference type="RefSeq" id="WP_106501911.1">
    <property type="nucleotide sequence ID" value="NZ_PXXO01000002.1"/>
</dbReference>